<proteinExistence type="predicted"/>
<evidence type="ECO:0000313" key="2">
    <source>
        <dbReference type="EMBL" id="TGE15995.1"/>
    </source>
</evidence>
<organism evidence="2 3">
    <name type="scientific">Hymenobacter elongatus</name>
    <dbReference type="NCBI Taxonomy" id="877208"/>
    <lineage>
        <taxon>Bacteria</taxon>
        <taxon>Pseudomonadati</taxon>
        <taxon>Bacteroidota</taxon>
        <taxon>Cytophagia</taxon>
        <taxon>Cytophagales</taxon>
        <taxon>Hymenobacteraceae</taxon>
        <taxon>Hymenobacter</taxon>
    </lineage>
</organism>
<reference evidence="2 3" key="1">
    <citation type="submission" date="2019-04" db="EMBL/GenBank/DDBJ databases">
        <authorList>
            <person name="Feng G."/>
            <person name="Zhang J."/>
            <person name="Zhu H."/>
        </authorList>
    </citation>
    <scope>NUCLEOTIDE SEQUENCE [LARGE SCALE GENOMIC DNA]</scope>
    <source>
        <strain evidence="2 3">JCM 17223</strain>
    </source>
</reference>
<dbReference type="AlphaFoldDB" id="A0A4Z0PJY8"/>
<dbReference type="RefSeq" id="WP_135497900.1">
    <property type="nucleotide sequence ID" value="NZ_SRLD01000019.1"/>
</dbReference>
<keyword evidence="3" id="KW-1185">Reference proteome</keyword>
<dbReference type="Proteomes" id="UP000297739">
    <property type="component" value="Unassembled WGS sequence"/>
</dbReference>
<accession>A0A4Z0PJY8</accession>
<protein>
    <submittedName>
        <fullName evidence="2">Uncharacterized protein</fullName>
    </submittedName>
</protein>
<name>A0A4Z0PJY8_9BACT</name>
<feature type="compositionally biased region" description="Basic residues" evidence="1">
    <location>
        <begin position="119"/>
        <end position="131"/>
    </location>
</feature>
<feature type="region of interest" description="Disordered" evidence="1">
    <location>
        <begin position="107"/>
        <end position="131"/>
    </location>
</feature>
<evidence type="ECO:0000256" key="1">
    <source>
        <dbReference type="SAM" id="MobiDB-lite"/>
    </source>
</evidence>
<comment type="caution">
    <text evidence="2">The sequence shown here is derived from an EMBL/GenBank/DDBJ whole genome shotgun (WGS) entry which is preliminary data.</text>
</comment>
<gene>
    <name evidence="2" type="ORF">E5J99_11235</name>
</gene>
<dbReference type="OrthoDB" id="882957at2"/>
<dbReference type="EMBL" id="SRLD01000019">
    <property type="protein sequence ID" value="TGE15995.1"/>
    <property type="molecule type" value="Genomic_DNA"/>
</dbReference>
<sequence length="131" mass="14820">MTELSTTTADGLHITVRLPDDHAWVRESLEKACAAEARRQLETAPTPDPAYSVPRTAALLDLHPETLRDYMRLPEHHPRRLHYLAGESSRGDRVLLSQIHDWQCRNRTDAEPVAAAAPRAKRGRRSPFRPA</sequence>
<evidence type="ECO:0000313" key="3">
    <source>
        <dbReference type="Proteomes" id="UP000297739"/>
    </source>
</evidence>